<gene>
    <name evidence="2" type="ORF">PECUL_23A060258</name>
</gene>
<dbReference type="EMBL" id="OW240915">
    <property type="protein sequence ID" value="CAH2284872.1"/>
    <property type="molecule type" value="Genomic_DNA"/>
</dbReference>
<feature type="region of interest" description="Disordered" evidence="1">
    <location>
        <begin position="1"/>
        <end position="45"/>
    </location>
</feature>
<feature type="compositionally biased region" description="Basic and acidic residues" evidence="1">
    <location>
        <begin position="85"/>
        <end position="96"/>
    </location>
</feature>
<evidence type="ECO:0000313" key="2">
    <source>
        <dbReference type="EMBL" id="CAH2284872.1"/>
    </source>
</evidence>
<dbReference type="AlphaFoldDB" id="A0AAD1S4M7"/>
<feature type="region of interest" description="Disordered" evidence="1">
    <location>
        <begin position="63"/>
        <end position="96"/>
    </location>
</feature>
<feature type="compositionally biased region" description="Acidic residues" evidence="1">
    <location>
        <begin position="74"/>
        <end position="84"/>
    </location>
</feature>
<name>A0AAD1S4M7_PELCU</name>
<reference evidence="2" key="1">
    <citation type="submission" date="2022-03" db="EMBL/GenBank/DDBJ databases">
        <authorList>
            <person name="Alioto T."/>
            <person name="Alioto T."/>
            <person name="Gomez Garrido J."/>
        </authorList>
    </citation>
    <scope>NUCLEOTIDE SEQUENCE</scope>
</reference>
<evidence type="ECO:0000313" key="3">
    <source>
        <dbReference type="Proteomes" id="UP001295444"/>
    </source>
</evidence>
<protein>
    <submittedName>
        <fullName evidence="2">Uncharacterized protein</fullName>
    </submittedName>
</protein>
<dbReference type="Proteomes" id="UP001295444">
    <property type="component" value="Chromosome 04"/>
</dbReference>
<keyword evidence="3" id="KW-1185">Reference proteome</keyword>
<accession>A0AAD1S4M7</accession>
<proteinExistence type="predicted"/>
<sequence>MAMYIADAAGHVMETITPGKKKKGPALKFQARGGSKKEKKTEAKEDVKVTADIIEPRVEQIIAIEETPAPDEVPIVEEPDDDTEQPMHPKKDGHAL</sequence>
<feature type="compositionally biased region" description="Basic and acidic residues" evidence="1">
    <location>
        <begin position="35"/>
        <end position="45"/>
    </location>
</feature>
<evidence type="ECO:0000256" key="1">
    <source>
        <dbReference type="SAM" id="MobiDB-lite"/>
    </source>
</evidence>
<organism evidence="2 3">
    <name type="scientific">Pelobates cultripes</name>
    <name type="common">Western spadefoot toad</name>
    <dbReference type="NCBI Taxonomy" id="61616"/>
    <lineage>
        <taxon>Eukaryota</taxon>
        <taxon>Metazoa</taxon>
        <taxon>Chordata</taxon>
        <taxon>Craniata</taxon>
        <taxon>Vertebrata</taxon>
        <taxon>Euteleostomi</taxon>
        <taxon>Amphibia</taxon>
        <taxon>Batrachia</taxon>
        <taxon>Anura</taxon>
        <taxon>Pelobatoidea</taxon>
        <taxon>Pelobatidae</taxon>
        <taxon>Pelobates</taxon>
    </lineage>
</organism>